<accession>A0A7H0LLB8</accession>
<keyword evidence="3" id="KW-1185">Reference proteome</keyword>
<sequence>MSRLYGIWRTLGIAKTSDISAIRAAYARALKSFEIDDDPARYAALRDARDAALAHARQPQPEISDDDETDDPGNEVEEPLSLGITIPLPDFGAELSAPTLSGVLPPDTPITITPIAPEGDFRPAPSEPVAAAEERTLPLAEVTLTPPVLDLGAAAPLQPINGLPPGFAFAMDQRYNAVLGLLFPQDERRHFHLQGPDLLALRDHVAVLLADPRMEEIAFRADADRWFANVVAQSIPRSDPILDTVMTAFGWIDTRGRIDQPPAVAAIVARHDSLEFVAQVREPGHPLGRAWRELTTPAQENSRKGFRVSGGTVRTLLAKVRREHPDLEDMFDTYRVSLWETPQVTDLAGNWRLWGFGIWIALMIISSLGRVSNDNRSNPSSVPVGLATTLPVTDPLIDRDIDLDAILTDLGGSALTMKALEQRNPKLHSQLATNWRLAQENRNPRFVFARDTRTLLFDRYISGQTRAGYDLLAEHRRLWLEKAKVMRGHGWEACEDFLNSGNVPVLWQSSALIDRQRDMIGRTLLETNGDPQPKNGDGKFSIAGPVIDAATKRAGLSRDLFVKSLNAGGTAKSRCEAYIALAETALALPPKQGLKLLRDL</sequence>
<organism evidence="2 3">
    <name type="scientific">Sphingomonas alpina</name>
    <dbReference type="NCBI Taxonomy" id="653931"/>
    <lineage>
        <taxon>Bacteria</taxon>
        <taxon>Pseudomonadati</taxon>
        <taxon>Pseudomonadota</taxon>
        <taxon>Alphaproteobacteria</taxon>
        <taxon>Sphingomonadales</taxon>
        <taxon>Sphingomonadaceae</taxon>
        <taxon>Sphingomonas</taxon>
    </lineage>
</organism>
<feature type="region of interest" description="Disordered" evidence="1">
    <location>
        <begin position="53"/>
        <end position="78"/>
    </location>
</feature>
<dbReference type="RefSeq" id="WP_187762769.1">
    <property type="nucleotide sequence ID" value="NZ_CP061038.1"/>
</dbReference>
<evidence type="ECO:0000256" key="1">
    <source>
        <dbReference type="SAM" id="MobiDB-lite"/>
    </source>
</evidence>
<dbReference type="EMBL" id="CP061038">
    <property type="protein sequence ID" value="QNQ10471.1"/>
    <property type="molecule type" value="Genomic_DNA"/>
</dbReference>
<dbReference type="Proteomes" id="UP000516148">
    <property type="component" value="Chromosome"/>
</dbReference>
<evidence type="ECO:0000313" key="2">
    <source>
        <dbReference type="EMBL" id="QNQ10471.1"/>
    </source>
</evidence>
<feature type="compositionally biased region" description="Acidic residues" evidence="1">
    <location>
        <begin position="63"/>
        <end position="78"/>
    </location>
</feature>
<dbReference type="KEGG" id="spap:H3Z74_04420"/>
<reference evidence="2 3" key="1">
    <citation type="submission" date="2020-09" db="EMBL/GenBank/DDBJ databases">
        <title>Sphingomonas sp., a new species isolated from pork steak.</title>
        <authorList>
            <person name="Heidler von Heilborn D."/>
        </authorList>
    </citation>
    <scope>NUCLEOTIDE SEQUENCE [LARGE SCALE GENOMIC DNA]</scope>
    <source>
        <strain evidence="3">S8-3T</strain>
    </source>
</reference>
<evidence type="ECO:0008006" key="4">
    <source>
        <dbReference type="Google" id="ProtNLM"/>
    </source>
</evidence>
<name>A0A7H0LLB8_9SPHN</name>
<protein>
    <recommendedName>
        <fullName evidence="4">J domain-containing protein</fullName>
    </recommendedName>
</protein>
<gene>
    <name evidence="2" type="ORF">H3Z74_04420</name>
</gene>
<evidence type="ECO:0000313" key="3">
    <source>
        <dbReference type="Proteomes" id="UP000516148"/>
    </source>
</evidence>
<dbReference type="AlphaFoldDB" id="A0A7H0LLB8"/>
<proteinExistence type="predicted"/>